<organism evidence="1 2">
    <name type="scientific">Chlorella ohadii</name>
    <dbReference type="NCBI Taxonomy" id="2649997"/>
    <lineage>
        <taxon>Eukaryota</taxon>
        <taxon>Viridiplantae</taxon>
        <taxon>Chlorophyta</taxon>
        <taxon>core chlorophytes</taxon>
        <taxon>Trebouxiophyceae</taxon>
        <taxon>Chlorellales</taxon>
        <taxon>Chlorellaceae</taxon>
        <taxon>Chlorella clade</taxon>
        <taxon>Chlorella</taxon>
    </lineage>
</organism>
<sequence length="97" mass="10859">MAGAWNHTLICPAPYLAAKRQCSEDFRWDLNTAECMVAGMEWDAIVALPPRFPDHQPCVRFLQHGSARFFFTAAAGTVKAHSFEVVPTDKRQLPAKL</sequence>
<gene>
    <name evidence="1" type="ORF">COHA_010452</name>
</gene>
<dbReference type="EMBL" id="JADXDR010000239">
    <property type="protein sequence ID" value="KAI7835660.1"/>
    <property type="molecule type" value="Genomic_DNA"/>
</dbReference>
<name>A0AAD5DCU4_9CHLO</name>
<evidence type="ECO:0000313" key="2">
    <source>
        <dbReference type="Proteomes" id="UP001205105"/>
    </source>
</evidence>
<accession>A0AAD5DCU4</accession>
<comment type="caution">
    <text evidence="1">The sequence shown here is derived from an EMBL/GenBank/DDBJ whole genome shotgun (WGS) entry which is preliminary data.</text>
</comment>
<proteinExistence type="predicted"/>
<keyword evidence="2" id="KW-1185">Reference proteome</keyword>
<dbReference type="AlphaFoldDB" id="A0AAD5DCU4"/>
<reference evidence="1" key="1">
    <citation type="submission" date="2020-11" db="EMBL/GenBank/DDBJ databases">
        <title>Chlorella ohadii genome sequencing and assembly.</title>
        <authorList>
            <person name="Murik O."/>
            <person name="Treves H."/>
            <person name="Kedem I."/>
            <person name="Shotland Y."/>
            <person name="Kaplan A."/>
        </authorList>
    </citation>
    <scope>NUCLEOTIDE SEQUENCE</scope>
    <source>
        <strain evidence="1">1</strain>
    </source>
</reference>
<protein>
    <submittedName>
        <fullName evidence="1">Uncharacterized protein</fullName>
    </submittedName>
</protein>
<dbReference type="Proteomes" id="UP001205105">
    <property type="component" value="Unassembled WGS sequence"/>
</dbReference>
<evidence type="ECO:0000313" key="1">
    <source>
        <dbReference type="EMBL" id="KAI7835660.1"/>
    </source>
</evidence>